<evidence type="ECO:0000256" key="2">
    <source>
        <dbReference type="SAM" id="Phobius"/>
    </source>
</evidence>
<feature type="transmembrane region" description="Helical" evidence="2">
    <location>
        <begin position="34"/>
        <end position="59"/>
    </location>
</feature>
<feature type="region of interest" description="Disordered" evidence="1">
    <location>
        <begin position="117"/>
        <end position="141"/>
    </location>
</feature>
<evidence type="ECO:0000313" key="4">
    <source>
        <dbReference type="EMBL" id="CAK8694313.1"/>
    </source>
</evidence>
<feature type="compositionally biased region" description="Low complexity" evidence="1">
    <location>
        <begin position="127"/>
        <end position="136"/>
    </location>
</feature>
<dbReference type="EMBL" id="CAWYQH010000141">
    <property type="protein sequence ID" value="CAK8694313.1"/>
    <property type="molecule type" value="Genomic_DNA"/>
</dbReference>
<gene>
    <name evidence="4" type="ORF">CVLEPA_LOCUS27693</name>
</gene>
<comment type="caution">
    <text evidence="4">The sequence shown here is derived from an EMBL/GenBank/DDBJ whole genome shotgun (WGS) entry which is preliminary data.</text>
</comment>
<keyword evidence="2" id="KW-0472">Membrane</keyword>
<keyword evidence="5" id="KW-1185">Reference proteome</keyword>
<sequence>MNGIEWFCSSYVFLPLIFLDRASAETLVSPPNEPNWVLLMVVFIVSSAVAAVVGVVALVKSPEIPEPPEFREPSFDRSPSMATSVLPQSNNLVVTSYKQYPLEYEPNSYPMEAIQSRRSDNPTMGSQQQFSVQEQQHTLQSQPSYQPITVMTQRM</sequence>
<reference evidence="4 5" key="1">
    <citation type="submission" date="2024-02" db="EMBL/GenBank/DDBJ databases">
        <authorList>
            <person name="Daric V."/>
            <person name="Darras S."/>
        </authorList>
    </citation>
    <scope>NUCLEOTIDE SEQUENCE [LARGE SCALE GENOMIC DNA]</scope>
</reference>
<keyword evidence="2" id="KW-0812">Transmembrane</keyword>
<proteinExistence type="predicted"/>
<keyword evidence="3" id="KW-0732">Signal</keyword>
<organism evidence="4 5">
    <name type="scientific">Clavelina lepadiformis</name>
    <name type="common">Light-bulb sea squirt</name>
    <name type="synonym">Ascidia lepadiformis</name>
    <dbReference type="NCBI Taxonomy" id="159417"/>
    <lineage>
        <taxon>Eukaryota</taxon>
        <taxon>Metazoa</taxon>
        <taxon>Chordata</taxon>
        <taxon>Tunicata</taxon>
        <taxon>Ascidiacea</taxon>
        <taxon>Aplousobranchia</taxon>
        <taxon>Clavelinidae</taxon>
        <taxon>Clavelina</taxon>
    </lineage>
</organism>
<feature type="chain" id="PRO_5046023190" evidence="3">
    <location>
        <begin position="25"/>
        <end position="155"/>
    </location>
</feature>
<name>A0ABP0GRF9_CLALP</name>
<evidence type="ECO:0000256" key="1">
    <source>
        <dbReference type="SAM" id="MobiDB-lite"/>
    </source>
</evidence>
<evidence type="ECO:0000256" key="3">
    <source>
        <dbReference type="SAM" id="SignalP"/>
    </source>
</evidence>
<protein>
    <submittedName>
        <fullName evidence="4">Uncharacterized protein</fullName>
    </submittedName>
</protein>
<feature type="signal peptide" evidence="3">
    <location>
        <begin position="1"/>
        <end position="24"/>
    </location>
</feature>
<evidence type="ECO:0000313" key="5">
    <source>
        <dbReference type="Proteomes" id="UP001642483"/>
    </source>
</evidence>
<keyword evidence="2" id="KW-1133">Transmembrane helix</keyword>
<accession>A0ABP0GRF9</accession>
<dbReference type="Proteomes" id="UP001642483">
    <property type="component" value="Unassembled WGS sequence"/>
</dbReference>